<dbReference type="InterPro" id="IPR003829">
    <property type="entry name" value="Pirin_N_dom"/>
</dbReference>
<dbReference type="GO" id="GO:0046872">
    <property type="term" value="F:metal ion binding"/>
    <property type="evidence" value="ECO:0007669"/>
    <property type="project" value="UniProtKB-KW"/>
</dbReference>
<dbReference type="Pfam" id="PF05726">
    <property type="entry name" value="Pirin_C"/>
    <property type="match status" value="1"/>
</dbReference>
<accession>A0A1H2Q6U2</accession>
<comment type="similarity">
    <text evidence="1 3">Belongs to the pirin family.</text>
</comment>
<organism evidence="6 7">
    <name type="scientific">Marinobacter mobilis</name>
    <dbReference type="NCBI Taxonomy" id="488533"/>
    <lineage>
        <taxon>Bacteria</taxon>
        <taxon>Pseudomonadati</taxon>
        <taxon>Pseudomonadota</taxon>
        <taxon>Gammaproteobacteria</taxon>
        <taxon>Pseudomonadales</taxon>
        <taxon>Marinobacteraceae</taxon>
        <taxon>Marinobacter</taxon>
    </lineage>
</organism>
<dbReference type="CDD" id="cd02247">
    <property type="entry name" value="cupin_pirin_C"/>
    <property type="match status" value="1"/>
</dbReference>
<dbReference type="PANTHER" id="PTHR13903:SF8">
    <property type="entry name" value="PIRIN"/>
    <property type="match status" value="1"/>
</dbReference>
<evidence type="ECO:0008006" key="8">
    <source>
        <dbReference type="Google" id="ProtNLM"/>
    </source>
</evidence>
<feature type="binding site" evidence="2">
    <location>
        <position position="105"/>
    </location>
    <ligand>
        <name>Fe cation</name>
        <dbReference type="ChEBI" id="CHEBI:24875"/>
    </ligand>
</feature>
<dbReference type="Pfam" id="PF02678">
    <property type="entry name" value="Pirin"/>
    <property type="match status" value="1"/>
</dbReference>
<dbReference type="PIRSF" id="PIRSF006232">
    <property type="entry name" value="Pirin"/>
    <property type="match status" value="1"/>
</dbReference>
<reference evidence="6 7" key="1">
    <citation type="submission" date="2016-10" db="EMBL/GenBank/DDBJ databases">
        <authorList>
            <person name="de Groot N.N."/>
        </authorList>
    </citation>
    <scope>NUCLEOTIDE SEQUENCE [LARGE SCALE GENOMIC DNA]</scope>
    <source>
        <strain evidence="6 7">CGMCC 1.7059</strain>
    </source>
</reference>
<name>A0A1H2Q6U2_9GAMM</name>
<dbReference type="CDD" id="cd02909">
    <property type="entry name" value="cupin_pirin_N"/>
    <property type="match status" value="1"/>
</dbReference>
<gene>
    <name evidence="6" type="ORF">SAMN04487960_101140</name>
</gene>
<protein>
    <recommendedName>
        <fullName evidence="8">Quercetin 2,3-dioxygenase</fullName>
    </recommendedName>
</protein>
<evidence type="ECO:0000259" key="5">
    <source>
        <dbReference type="Pfam" id="PF05726"/>
    </source>
</evidence>
<dbReference type="EMBL" id="FNNE01000001">
    <property type="protein sequence ID" value="SDW02835.1"/>
    <property type="molecule type" value="Genomic_DNA"/>
</dbReference>
<evidence type="ECO:0000256" key="2">
    <source>
        <dbReference type="PIRSR" id="PIRSR006232-1"/>
    </source>
</evidence>
<dbReference type="AlphaFoldDB" id="A0A1H2Q6U2"/>
<dbReference type="InterPro" id="IPR008778">
    <property type="entry name" value="Pirin_C_dom"/>
</dbReference>
<dbReference type="RefSeq" id="WP_091811027.1">
    <property type="nucleotide sequence ID" value="NZ_FNNE01000001.1"/>
</dbReference>
<feature type="binding site" evidence="2">
    <location>
        <position position="103"/>
    </location>
    <ligand>
        <name>Fe cation</name>
        <dbReference type="ChEBI" id="CHEBI:24875"/>
    </ligand>
</feature>
<feature type="domain" description="Pirin C-terminal" evidence="5">
    <location>
        <begin position="179"/>
        <end position="279"/>
    </location>
</feature>
<feature type="binding site" evidence="2">
    <location>
        <position position="59"/>
    </location>
    <ligand>
        <name>Fe cation</name>
        <dbReference type="ChEBI" id="CHEBI:24875"/>
    </ligand>
</feature>
<keyword evidence="7" id="KW-1185">Reference proteome</keyword>
<dbReference type="OrthoDB" id="9780903at2"/>
<feature type="domain" description="Pirin N-terminal" evidence="4">
    <location>
        <begin position="21"/>
        <end position="121"/>
    </location>
</feature>
<comment type="cofactor">
    <cofactor evidence="2">
        <name>Fe cation</name>
        <dbReference type="ChEBI" id="CHEBI:24875"/>
    </cofactor>
    <text evidence="2">Binds 1 Fe cation per subunit.</text>
</comment>
<evidence type="ECO:0000313" key="6">
    <source>
        <dbReference type="EMBL" id="SDW02835.1"/>
    </source>
</evidence>
<sequence length="281" mass="30356">MTNRTIRQIIPAIETSDGAGVRIKRSLGQSQAVRMDPFLMLDEFGSDQAADYIAGFPAHPHRGFETVTYMIEGHMLHEDHLGNRGNLQNGGVQWMTAGRGIIHSEMPQQDEGLMRGFQLWLNLPAAEKMKTAGYRDIQPEDIPRVNVADSVVKLIAGSLELGGHQYHGAVTGGSTEPLYLDIQLAAGSELTLPLADGRNALVYLYEGEAAVAGSDLRISAASVLGDGDHLSLQGGPEGARLLVIAGKPIGEPIVQYGPFVMTSREEIEQALQDYRDGRLTA</sequence>
<evidence type="ECO:0000256" key="1">
    <source>
        <dbReference type="ARBA" id="ARBA00008416"/>
    </source>
</evidence>
<dbReference type="PANTHER" id="PTHR13903">
    <property type="entry name" value="PIRIN-RELATED"/>
    <property type="match status" value="1"/>
</dbReference>
<dbReference type="InterPro" id="IPR014710">
    <property type="entry name" value="RmlC-like_jellyroll"/>
</dbReference>
<dbReference type="InterPro" id="IPR011051">
    <property type="entry name" value="RmlC_Cupin_sf"/>
</dbReference>
<dbReference type="STRING" id="488533.SAMN04487960_101140"/>
<keyword evidence="2" id="KW-0479">Metal-binding</keyword>
<proteinExistence type="inferred from homology"/>
<evidence type="ECO:0000259" key="4">
    <source>
        <dbReference type="Pfam" id="PF02678"/>
    </source>
</evidence>
<feature type="binding site" evidence="2">
    <location>
        <position position="61"/>
    </location>
    <ligand>
        <name>Fe cation</name>
        <dbReference type="ChEBI" id="CHEBI:24875"/>
    </ligand>
</feature>
<keyword evidence="2" id="KW-0408">Iron</keyword>
<dbReference type="SUPFAM" id="SSF51182">
    <property type="entry name" value="RmlC-like cupins"/>
    <property type="match status" value="1"/>
</dbReference>
<evidence type="ECO:0000313" key="7">
    <source>
        <dbReference type="Proteomes" id="UP000199675"/>
    </source>
</evidence>
<dbReference type="Proteomes" id="UP000199675">
    <property type="component" value="Unassembled WGS sequence"/>
</dbReference>
<evidence type="ECO:0000256" key="3">
    <source>
        <dbReference type="RuleBase" id="RU003457"/>
    </source>
</evidence>
<dbReference type="InterPro" id="IPR012093">
    <property type="entry name" value="Pirin"/>
</dbReference>
<dbReference type="Gene3D" id="2.60.120.10">
    <property type="entry name" value="Jelly Rolls"/>
    <property type="match status" value="2"/>
</dbReference>